<comment type="caution">
    <text evidence="1">The sequence shown here is derived from an EMBL/GenBank/DDBJ whole genome shotgun (WGS) entry which is preliminary data.</text>
</comment>
<sequence length="77" mass="8525">MTPASTAIDSAIQQIRAYVAGRPHSADTLDGIAQWWLGGQFPREIIEAALEQLRAAGELERIEIGGRQLWRRQPMPG</sequence>
<reference evidence="1 2" key="1">
    <citation type="submission" date="2019-10" db="EMBL/GenBank/DDBJ databases">
        <title>Three novel species isolated from a subtropical stream in China.</title>
        <authorList>
            <person name="Lu H."/>
        </authorList>
    </citation>
    <scope>NUCLEOTIDE SEQUENCE [LARGE SCALE GENOMIC DNA]</scope>
    <source>
        <strain evidence="1 2">FT13W</strain>
    </source>
</reference>
<protein>
    <recommendedName>
        <fullName evidence="3">DUF3253 domain-containing protein</fullName>
    </recommendedName>
</protein>
<dbReference type="EMBL" id="WFLI01000019">
    <property type="protein sequence ID" value="KAB8063685.1"/>
    <property type="molecule type" value="Genomic_DNA"/>
</dbReference>
<evidence type="ECO:0008006" key="3">
    <source>
        <dbReference type="Google" id="ProtNLM"/>
    </source>
</evidence>
<accession>A0A6I1HYJ9</accession>
<dbReference type="Proteomes" id="UP000468717">
    <property type="component" value="Unassembled WGS sequence"/>
</dbReference>
<proteinExistence type="predicted"/>
<organism evidence="1 2">
    <name type="scientific">Janthinobacterium violaceinigrum</name>
    <dbReference type="NCBI Taxonomy" id="2654252"/>
    <lineage>
        <taxon>Bacteria</taxon>
        <taxon>Pseudomonadati</taxon>
        <taxon>Pseudomonadota</taxon>
        <taxon>Betaproteobacteria</taxon>
        <taxon>Burkholderiales</taxon>
        <taxon>Oxalobacteraceae</taxon>
        <taxon>Janthinobacterium</taxon>
    </lineage>
</organism>
<evidence type="ECO:0000313" key="1">
    <source>
        <dbReference type="EMBL" id="KAB8063685.1"/>
    </source>
</evidence>
<evidence type="ECO:0000313" key="2">
    <source>
        <dbReference type="Proteomes" id="UP000468717"/>
    </source>
</evidence>
<dbReference type="AlphaFoldDB" id="A0A6I1HYJ9"/>
<gene>
    <name evidence="1" type="ORF">GCN75_16670</name>
</gene>
<name>A0A6I1HYJ9_9BURK</name>
<keyword evidence="2" id="KW-1185">Reference proteome</keyword>
<dbReference type="RefSeq" id="WP_152283460.1">
    <property type="nucleotide sequence ID" value="NZ_WFLI01000019.1"/>
</dbReference>